<accession>A0A9D1GBY4</accession>
<protein>
    <submittedName>
        <fullName evidence="2">Uncharacterized protein</fullName>
    </submittedName>
</protein>
<sequence>MKKKKIIVTIAIIVAVALLVAGGILIYQNYSNKNRIVTSFNELKTALVETLNLNEENTNNGSIRQTVTGSTTFNINPLLGNSTDGSDIIINNLNNSVFNYEYRLDTESKNMYLDGSLLFSNAEMLGINFYQAESISYVFLRNIFDKYIVIEDNDFFTYLEESEQAVDDINYIYDKIIESLGNNITNDDIKVTNVDGKKKISLELDEKRLDEISKNIVEDLKKDDRAKEILGEGLDNLDTSSDSSTTDNNSYLYYNIYLEKDNIVTYEFGVNDSEGDYSIEFNNGDEKSFIIKEGNTETLKGIITNNNDTTTIALSSNNTNLGTVTINENNINLNIVLDSATNTGITANITSNTSNNNITTTFAIALSINGSSVDILTATDNKTITDGVADFSNIDTTNNISVNNLTEADITTIENNLMTILYNFMGIAM</sequence>
<reference evidence="2" key="1">
    <citation type="submission" date="2020-10" db="EMBL/GenBank/DDBJ databases">
        <authorList>
            <person name="Gilroy R."/>
        </authorList>
    </citation>
    <scope>NUCLEOTIDE SEQUENCE</scope>
    <source>
        <strain evidence="2">CHK195-26880</strain>
    </source>
</reference>
<proteinExistence type="predicted"/>
<dbReference type="Proteomes" id="UP000886833">
    <property type="component" value="Unassembled WGS sequence"/>
</dbReference>
<comment type="caution">
    <text evidence="2">The sequence shown here is derived from an EMBL/GenBank/DDBJ whole genome shotgun (WGS) entry which is preliminary data.</text>
</comment>
<evidence type="ECO:0000256" key="1">
    <source>
        <dbReference type="SAM" id="Phobius"/>
    </source>
</evidence>
<keyword evidence="1" id="KW-0472">Membrane</keyword>
<keyword evidence="1" id="KW-1133">Transmembrane helix</keyword>
<dbReference type="AlphaFoldDB" id="A0A9D1GBY4"/>
<dbReference type="EMBL" id="DVKQ01000075">
    <property type="protein sequence ID" value="HIT38001.1"/>
    <property type="molecule type" value="Genomic_DNA"/>
</dbReference>
<organism evidence="2 3">
    <name type="scientific">Candidatus Onthousia faecipullorum</name>
    <dbReference type="NCBI Taxonomy" id="2840887"/>
    <lineage>
        <taxon>Bacteria</taxon>
        <taxon>Bacillati</taxon>
        <taxon>Bacillota</taxon>
        <taxon>Bacilli</taxon>
        <taxon>Candidatus Onthousia</taxon>
    </lineage>
</organism>
<evidence type="ECO:0000313" key="3">
    <source>
        <dbReference type="Proteomes" id="UP000886833"/>
    </source>
</evidence>
<gene>
    <name evidence="2" type="ORF">IAB59_05970</name>
</gene>
<reference evidence="2" key="2">
    <citation type="journal article" date="2021" name="PeerJ">
        <title>Extensive microbial diversity within the chicken gut microbiome revealed by metagenomics and culture.</title>
        <authorList>
            <person name="Gilroy R."/>
            <person name="Ravi A."/>
            <person name="Getino M."/>
            <person name="Pursley I."/>
            <person name="Horton D.L."/>
            <person name="Alikhan N.F."/>
            <person name="Baker D."/>
            <person name="Gharbi K."/>
            <person name="Hall N."/>
            <person name="Watson M."/>
            <person name="Adriaenssens E.M."/>
            <person name="Foster-Nyarko E."/>
            <person name="Jarju S."/>
            <person name="Secka A."/>
            <person name="Antonio M."/>
            <person name="Oren A."/>
            <person name="Chaudhuri R.R."/>
            <person name="La Ragione R."/>
            <person name="Hildebrand F."/>
            <person name="Pallen M.J."/>
        </authorList>
    </citation>
    <scope>NUCLEOTIDE SEQUENCE</scope>
    <source>
        <strain evidence="2">CHK195-26880</strain>
    </source>
</reference>
<feature type="transmembrane region" description="Helical" evidence="1">
    <location>
        <begin position="7"/>
        <end position="27"/>
    </location>
</feature>
<name>A0A9D1GBY4_9FIRM</name>
<keyword evidence="1" id="KW-0812">Transmembrane</keyword>
<evidence type="ECO:0000313" key="2">
    <source>
        <dbReference type="EMBL" id="HIT38001.1"/>
    </source>
</evidence>